<dbReference type="Pfam" id="PF00072">
    <property type="entry name" value="Response_reg"/>
    <property type="match status" value="1"/>
</dbReference>
<feature type="domain" description="PAS" evidence="17">
    <location>
        <begin position="529"/>
        <end position="600"/>
    </location>
</feature>
<evidence type="ECO:0000256" key="6">
    <source>
        <dbReference type="ARBA" id="ARBA00022692"/>
    </source>
</evidence>
<dbReference type="SUPFAM" id="SSF52172">
    <property type="entry name" value="CheY-like"/>
    <property type="match status" value="1"/>
</dbReference>
<evidence type="ECO:0000259" key="16">
    <source>
        <dbReference type="PROSITE" id="PS50110"/>
    </source>
</evidence>
<accession>A0ABQ0C8F1</accession>
<feature type="domain" description="Histidine kinase" evidence="15">
    <location>
        <begin position="1298"/>
        <end position="1519"/>
    </location>
</feature>
<dbReference type="SUPFAM" id="SSF55785">
    <property type="entry name" value="PYP-like sensor domain (PAS domain)"/>
    <property type="match status" value="5"/>
</dbReference>
<dbReference type="Pfam" id="PF00512">
    <property type="entry name" value="HisKA"/>
    <property type="match status" value="1"/>
</dbReference>
<dbReference type="InterPro" id="IPR001610">
    <property type="entry name" value="PAC"/>
</dbReference>
<dbReference type="SMART" id="SM00448">
    <property type="entry name" value="REC"/>
    <property type="match status" value="1"/>
</dbReference>
<dbReference type="EC" id="2.7.13.3" evidence="3"/>
<comment type="subcellular location">
    <subcellularLocation>
        <location evidence="2">Cell membrane</location>
        <topology evidence="2">Multi-pass membrane protein</topology>
    </subcellularLocation>
</comment>
<keyword evidence="21" id="KW-1185">Reference proteome</keyword>
<dbReference type="CDD" id="cd17546">
    <property type="entry name" value="REC_hyHK_CKI1_RcsC-like"/>
    <property type="match status" value="1"/>
</dbReference>
<keyword evidence="11" id="KW-0472">Membrane</keyword>
<dbReference type="Gene3D" id="3.40.50.2300">
    <property type="match status" value="1"/>
</dbReference>
<dbReference type="InterPro" id="IPR005467">
    <property type="entry name" value="His_kinase_dom"/>
</dbReference>
<keyword evidence="10" id="KW-0902">Two-component regulatory system</keyword>
<dbReference type="Pfam" id="PF08448">
    <property type="entry name" value="PAS_4"/>
    <property type="match status" value="1"/>
</dbReference>
<dbReference type="EMBL" id="BAAFGK010000004">
    <property type="protein sequence ID" value="GAB0057162.1"/>
    <property type="molecule type" value="Genomic_DNA"/>
</dbReference>
<feature type="domain" description="Response regulatory" evidence="16">
    <location>
        <begin position="1549"/>
        <end position="1665"/>
    </location>
</feature>
<dbReference type="InterPro" id="IPR011006">
    <property type="entry name" value="CheY-like_superfamily"/>
</dbReference>
<feature type="domain" description="PAC" evidence="18">
    <location>
        <begin position="857"/>
        <end position="911"/>
    </location>
</feature>
<evidence type="ECO:0000256" key="9">
    <source>
        <dbReference type="ARBA" id="ARBA00022989"/>
    </source>
</evidence>
<dbReference type="PROSITE" id="PS50112">
    <property type="entry name" value="PAS"/>
    <property type="match status" value="4"/>
</dbReference>
<evidence type="ECO:0000256" key="14">
    <source>
        <dbReference type="SAM" id="MobiDB-lite"/>
    </source>
</evidence>
<dbReference type="InterPro" id="IPR013655">
    <property type="entry name" value="PAS_fold_3"/>
</dbReference>
<dbReference type="GO" id="GO:0004673">
    <property type="term" value="F:protein histidine kinase activity"/>
    <property type="evidence" value="ECO:0007669"/>
    <property type="project" value="UniProtKB-EC"/>
</dbReference>
<organism evidence="20 21">
    <name type="scientific">Candidatus Magnetaquiglobus chichijimensis</name>
    <dbReference type="NCBI Taxonomy" id="3141448"/>
    <lineage>
        <taxon>Bacteria</taxon>
        <taxon>Pseudomonadati</taxon>
        <taxon>Pseudomonadota</taxon>
        <taxon>Magnetococcia</taxon>
        <taxon>Magnetococcales</taxon>
        <taxon>Candidatus Magnetaquicoccaceae</taxon>
        <taxon>Candidatus Magnetaquiglobus</taxon>
    </lineage>
</organism>
<dbReference type="Pfam" id="PF02518">
    <property type="entry name" value="HATPase_c"/>
    <property type="match status" value="1"/>
</dbReference>
<dbReference type="CDD" id="cd16922">
    <property type="entry name" value="HATPase_EvgS-ArcB-TorS-like"/>
    <property type="match status" value="1"/>
</dbReference>
<gene>
    <name evidence="20" type="primary">rcsC_39</name>
    <name evidence="20" type="ORF">SIID45300_01485</name>
</gene>
<dbReference type="InterPro" id="IPR001638">
    <property type="entry name" value="Solute-binding_3/MltF_N"/>
</dbReference>
<feature type="domain" description="PAS" evidence="17">
    <location>
        <begin position="659"/>
        <end position="711"/>
    </location>
</feature>
<dbReference type="PRINTS" id="PR00344">
    <property type="entry name" value="BCTRLSENSOR"/>
</dbReference>
<evidence type="ECO:0000256" key="7">
    <source>
        <dbReference type="ARBA" id="ARBA00022741"/>
    </source>
</evidence>
<protein>
    <recommendedName>
        <fullName evidence="3">histidine kinase</fullName>
        <ecNumber evidence="3">2.7.13.3</ecNumber>
    </recommendedName>
</protein>
<dbReference type="InterPro" id="IPR036097">
    <property type="entry name" value="HisK_dim/P_sf"/>
</dbReference>
<sequence>MLVWLLIGSFLPVSASLAGEERTLHADLRHRPPEMIVDGAFLSGPLKDLLDEAAARSGWQVEWHAIPFPESLERLKKGTVDVVPRVIRTPDREPYVQFLGPVSSQRKDILFMVPKGREASVTDYEDLVGKRIGIKKDTAYFARFDGDASLRKVLSDGSDYALARDLIEGRVDTLAVLDQGALESAMTGFGFSGFGYAFFRHSQVLDNYYGFSKFSRNAELANGLSATLQSMATSGRVAEIYAKHQLKVETLSQESILLTEGEKNWLANHPGPLKVSIPAPWPPIAYPDEQGRLQGIAIDTLKTIGERLGIVFEVVADSGKSPGADLTLLIDRQSKIPTGLHVTDPLLAIPQVIITRQDAPFLGRLEGLHHRQTRVVNGSRAHAELLKEHPAIRLEITETLPEGLRQVSNEEAHAFVGDLFESMHEIQKGDLNNLKVAAHTQLTKEVRFGVAADRPELAAILNKALAAMSDRERNAIQNAWLNIRIEIGTDLSTILAWARPAVGGIVLLFLTFIFWNRRLKREVRQRREIEASLNAALAGGELGVWDLDPRTRIMRVNSRGEKMLGFPPAGVISRDEWIANIHPDDRPRVREMDRAILNGETTRYEVEFRAMTQDGGERLLLARGAVMDKDDRWGTPTRVVGTIQDITQRRAMEDALTESEARSRLLLTSVTDGIIGMDRSGRITFVNPAALAMLGFTEEELANAPLHETIHHTRIDGTAYPAGECRLARSYREGETCHVDGEMFWRKDGSGFFVEYTAVPMWREAVLIGGVTVFRDISARMREQKRLLTLSNAVENSPVSVIITNPAGIIEYVNPQFTRVSGFSAQEAIGRSPNILNASIQDRAYYRHLWSTIHSGQVWRGEIFNRKKNGELFVEQASISPIRDENDRITHFVAVKEDITERKQAEEKLALANYLSENALDLTKAGHWHLPLPLDELGHYNASERTARIYGDPPREGWRYRWVEEWFANVQAGNRMAAETTWSNFQDALAGRVPRFDAVYAYKRPSDGRVAWLHTIGHLVRGPSGDPTDMYGVTQDITDTMLTTLEIERQRATMRALINAIPDPIWYKNPEGVYLDCNEAFAARVGKPVDRIIERTDHELLEPEIADRFRAREQATLADLKPQTDEEWVVYPDGRRVLLEEVRTPFWNEHGQLLGILGISRDITERKQVEEKLRENLALRDRMADVERFNRLALGREQRIIELKYLVNAMAKERGREPMFQSPEQDDLPESAEPSTDELFQQRLAALSLAEDAERSRVELEAYKEHLEELVDERTRELTVAMGKAQAAAKAKSDFLANMSHEIRTPMNAIIGMTHLVLRTELNDKQRNHIQKVEGAAKNLLGIINDILDFSKIEAGKMNVEQADFSLKVVLDHVNDISLLKARDKGLDLVFRIPSTVPDALIGDGMRLGQVLTNLVNNAIKFTEKGRVLVAASRIADEDDHVRLRFAITDTGIGLSREQIGRLFEAFSQGDGSTSRRYGGTGLGLSISKRLVELMDGEIGVESEPGVGSTFHFTARFGLRHVTCRAEPANFQPDGEIPEAARSALMGRHLLLVEDHPVNRELALELLQLAGIRVEVAVNGAEALTRLDQGSFDGVLMDCQMPVMDGYEATRRIRANPRFADLPILAMTANAMVEDREKCLACGMNDHIAKPLDVSQLFVTLARWIRSERQDMPPSPVEPPSLAPTPPPAAPTVPHLPGVDTAQALKRMGGSHNLLRKMIVRFRETQASFVTRLDAALKDRELIIAIRETHTLKGLAANIGATDLVERSREVEEILKKGGELEGVVEARAALDTELTRIVRAIDAAMEENGPPPSPPSPPLASASVTVDREELATGMSELAVLLGEYDSTASGKVLGISEKLGAMGMHREADRLKRLIDQYEFEDALDKLREIAQNCQIKL</sequence>
<evidence type="ECO:0000256" key="5">
    <source>
        <dbReference type="ARBA" id="ARBA00022553"/>
    </source>
</evidence>
<dbReference type="SMART" id="SM00062">
    <property type="entry name" value="PBPb"/>
    <property type="match status" value="2"/>
</dbReference>
<dbReference type="Pfam" id="PF01627">
    <property type="entry name" value="Hpt"/>
    <property type="match status" value="1"/>
</dbReference>
<dbReference type="InterPro" id="IPR036890">
    <property type="entry name" value="HATPase_C_sf"/>
</dbReference>
<evidence type="ECO:0000256" key="8">
    <source>
        <dbReference type="ARBA" id="ARBA00022840"/>
    </source>
</evidence>
<feature type="domain" description="HPt" evidence="19">
    <location>
        <begin position="1711"/>
        <end position="1802"/>
    </location>
</feature>
<dbReference type="Gene3D" id="2.10.70.100">
    <property type="match status" value="1"/>
</dbReference>
<dbReference type="PROSITE" id="PS50113">
    <property type="entry name" value="PAC"/>
    <property type="match status" value="4"/>
</dbReference>
<dbReference type="InterPro" id="IPR003594">
    <property type="entry name" value="HATPase_dom"/>
</dbReference>
<evidence type="ECO:0000313" key="21">
    <source>
        <dbReference type="Proteomes" id="UP001628193"/>
    </source>
</evidence>
<name>A0ABQ0C8F1_9PROT</name>
<proteinExistence type="predicted"/>
<dbReference type="Gene3D" id="3.30.565.10">
    <property type="entry name" value="Histidine kinase-like ATPase, C-terminal domain"/>
    <property type="match status" value="1"/>
</dbReference>
<dbReference type="SUPFAM" id="SSF55874">
    <property type="entry name" value="ATPase domain of HSP90 chaperone/DNA topoisomerase II/histidine kinase"/>
    <property type="match status" value="1"/>
</dbReference>
<dbReference type="PANTHER" id="PTHR45339:SF1">
    <property type="entry name" value="HYBRID SIGNAL TRANSDUCTION HISTIDINE KINASE J"/>
    <property type="match status" value="1"/>
</dbReference>
<evidence type="ECO:0000259" key="19">
    <source>
        <dbReference type="PROSITE" id="PS50894"/>
    </source>
</evidence>
<keyword evidence="8" id="KW-0067">ATP-binding</keyword>
<evidence type="ECO:0000256" key="3">
    <source>
        <dbReference type="ARBA" id="ARBA00012438"/>
    </source>
</evidence>
<keyword evidence="20" id="KW-0808">Transferase</keyword>
<dbReference type="SUPFAM" id="SSF47226">
    <property type="entry name" value="Histidine-containing phosphotransfer domain, HPT domain"/>
    <property type="match status" value="1"/>
</dbReference>
<evidence type="ECO:0000313" key="20">
    <source>
        <dbReference type="EMBL" id="GAB0057162.1"/>
    </source>
</evidence>
<evidence type="ECO:0000256" key="13">
    <source>
        <dbReference type="PROSITE-ProRule" id="PRU00169"/>
    </source>
</evidence>
<dbReference type="SMART" id="SM00086">
    <property type="entry name" value="PAC"/>
    <property type="match status" value="4"/>
</dbReference>
<dbReference type="CDD" id="cd00082">
    <property type="entry name" value="HisKA"/>
    <property type="match status" value="1"/>
</dbReference>
<evidence type="ECO:0000259" key="17">
    <source>
        <dbReference type="PROSITE" id="PS50112"/>
    </source>
</evidence>
<dbReference type="InterPro" id="IPR008207">
    <property type="entry name" value="Sig_transdc_His_kin_Hpt_dom"/>
</dbReference>
<feature type="compositionally biased region" description="Pro residues" evidence="14">
    <location>
        <begin position="1673"/>
        <end position="1691"/>
    </location>
</feature>
<evidence type="ECO:0000256" key="2">
    <source>
        <dbReference type="ARBA" id="ARBA00004651"/>
    </source>
</evidence>
<dbReference type="NCBIfam" id="TIGR00229">
    <property type="entry name" value="sensory_box"/>
    <property type="match status" value="4"/>
</dbReference>
<dbReference type="Gene3D" id="1.20.120.160">
    <property type="entry name" value="HPT domain"/>
    <property type="match status" value="1"/>
</dbReference>
<feature type="modified residue" description="4-aspartylphosphate" evidence="13">
    <location>
        <position position="1598"/>
    </location>
</feature>
<dbReference type="PROSITE" id="PS50109">
    <property type="entry name" value="HIS_KIN"/>
    <property type="match status" value="1"/>
</dbReference>
<dbReference type="InterPro" id="IPR001789">
    <property type="entry name" value="Sig_transdc_resp-reg_receiver"/>
</dbReference>
<feature type="modified residue" description="Phosphohistidine" evidence="12">
    <location>
        <position position="1750"/>
    </location>
</feature>
<keyword evidence="9" id="KW-1133">Transmembrane helix</keyword>
<dbReference type="InterPro" id="IPR013656">
    <property type="entry name" value="PAS_4"/>
</dbReference>
<dbReference type="SMART" id="SM00388">
    <property type="entry name" value="HisKA"/>
    <property type="match status" value="1"/>
</dbReference>
<dbReference type="Gene3D" id="3.30.450.20">
    <property type="entry name" value="PAS domain"/>
    <property type="match status" value="5"/>
</dbReference>
<dbReference type="CDD" id="cd01007">
    <property type="entry name" value="PBP2_BvgS_HisK_like"/>
    <property type="match status" value="1"/>
</dbReference>
<reference evidence="20 21" key="1">
    <citation type="submission" date="2024-05" db="EMBL/GenBank/DDBJ databases">
        <authorList>
            <consortium name="Candidatus Magnetaquicoccaceae bacterium FCR-1 genome sequencing consortium"/>
            <person name="Shimoshige H."/>
            <person name="Shimamura S."/>
            <person name="Taoka A."/>
            <person name="Kobayashi H."/>
            <person name="Maekawa T."/>
        </authorList>
    </citation>
    <scope>NUCLEOTIDE SEQUENCE [LARGE SCALE GENOMIC DNA]</scope>
    <source>
        <strain evidence="20 21">FCR-1</strain>
    </source>
</reference>
<dbReference type="InterPro" id="IPR000700">
    <property type="entry name" value="PAS-assoc_C"/>
</dbReference>
<feature type="domain" description="PAC" evidence="18">
    <location>
        <begin position="996"/>
        <end position="1049"/>
    </location>
</feature>
<keyword evidence="4" id="KW-1003">Cell membrane</keyword>
<evidence type="ECO:0000256" key="10">
    <source>
        <dbReference type="ARBA" id="ARBA00023012"/>
    </source>
</evidence>
<evidence type="ECO:0000256" key="4">
    <source>
        <dbReference type="ARBA" id="ARBA00022475"/>
    </source>
</evidence>
<dbReference type="SMART" id="SM00091">
    <property type="entry name" value="PAS"/>
    <property type="match status" value="4"/>
</dbReference>
<feature type="domain" description="PAC" evidence="18">
    <location>
        <begin position="1123"/>
        <end position="1175"/>
    </location>
</feature>
<evidence type="ECO:0000259" key="15">
    <source>
        <dbReference type="PROSITE" id="PS50109"/>
    </source>
</evidence>
<evidence type="ECO:0000259" key="18">
    <source>
        <dbReference type="PROSITE" id="PS50113"/>
    </source>
</evidence>
<dbReference type="SUPFAM" id="SSF53850">
    <property type="entry name" value="Periplasmic binding protein-like II"/>
    <property type="match status" value="2"/>
</dbReference>
<dbReference type="Pfam" id="PF08447">
    <property type="entry name" value="PAS_3"/>
    <property type="match status" value="1"/>
</dbReference>
<evidence type="ECO:0000256" key="1">
    <source>
        <dbReference type="ARBA" id="ARBA00000085"/>
    </source>
</evidence>
<dbReference type="Gene3D" id="3.40.190.10">
    <property type="entry name" value="Periplasmic binding protein-like II"/>
    <property type="match status" value="4"/>
</dbReference>
<dbReference type="Pfam" id="PF00497">
    <property type="entry name" value="SBP_bac_3"/>
    <property type="match status" value="1"/>
</dbReference>
<feature type="region of interest" description="Disordered" evidence="14">
    <location>
        <begin position="1670"/>
        <end position="1691"/>
    </location>
</feature>
<keyword evidence="6" id="KW-0812">Transmembrane</keyword>
<dbReference type="PROSITE" id="PS50110">
    <property type="entry name" value="RESPONSE_REGULATORY"/>
    <property type="match status" value="1"/>
</dbReference>
<evidence type="ECO:0000256" key="12">
    <source>
        <dbReference type="PROSITE-ProRule" id="PRU00110"/>
    </source>
</evidence>
<comment type="catalytic activity">
    <reaction evidence="1">
        <text>ATP + protein L-histidine = ADP + protein N-phospho-L-histidine.</text>
        <dbReference type="EC" id="2.7.13.3"/>
    </reaction>
</comment>
<feature type="domain" description="PAS" evidence="17">
    <location>
        <begin position="786"/>
        <end position="832"/>
    </location>
</feature>
<dbReference type="Gene3D" id="1.10.287.130">
    <property type="match status" value="1"/>
</dbReference>
<dbReference type="SMART" id="SM00387">
    <property type="entry name" value="HATPase_c"/>
    <property type="match status" value="1"/>
</dbReference>
<keyword evidence="20" id="KW-0418">Kinase</keyword>
<reference evidence="20 21" key="2">
    <citation type="submission" date="2024-09" db="EMBL/GenBank/DDBJ databases">
        <title>Draft genome sequence of Candidatus Magnetaquicoccaceae bacterium FCR-1.</title>
        <authorList>
            <person name="Shimoshige H."/>
            <person name="Shimamura S."/>
            <person name="Taoka A."/>
            <person name="Kobayashi H."/>
            <person name="Maekawa T."/>
        </authorList>
    </citation>
    <scope>NUCLEOTIDE SEQUENCE [LARGE SCALE GENOMIC DNA]</scope>
    <source>
        <strain evidence="20 21">FCR-1</strain>
    </source>
</reference>
<dbReference type="PROSITE" id="PS50894">
    <property type="entry name" value="HPT"/>
    <property type="match status" value="1"/>
</dbReference>
<dbReference type="InterPro" id="IPR035965">
    <property type="entry name" value="PAS-like_dom_sf"/>
</dbReference>
<dbReference type="PANTHER" id="PTHR45339">
    <property type="entry name" value="HYBRID SIGNAL TRANSDUCTION HISTIDINE KINASE J"/>
    <property type="match status" value="1"/>
</dbReference>
<dbReference type="Proteomes" id="UP001628193">
    <property type="component" value="Unassembled WGS sequence"/>
</dbReference>
<dbReference type="SUPFAM" id="SSF47384">
    <property type="entry name" value="Homodimeric domain of signal transducing histidine kinase"/>
    <property type="match status" value="1"/>
</dbReference>
<comment type="caution">
    <text evidence="20">The sequence shown here is derived from an EMBL/GenBank/DDBJ whole genome shotgun (WGS) entry which is preliminary data.</text>
</comment>
<dbReference type="RefSeq" id="WP_420904867.1">
    <property type="nucleotide sequence ID" value="NZ_BAAFGK010000004.1"/>
</dbReference>
<dbReference type="CDD" id="cd00130">
    <property type="entry name" value="PAS"/>
    <property type="match status" value="4"/>
</dbReference>
<dbReference type="InterPro" id="IPR000014">
    <property type="entry name" value="PAS"/>
</dbReference>
<dbReference type="Pfam" id="PF13426">
    <property type="entry name" value="PAS_9"/>
    <property type="match status" value="2"/>
</dbReference>
<dbReference type="InterPro" id="IPR004358">
    <property type="entry name" value="Sig_transdc_His_kin-like_C"/>
</dbReference>
<feature type="domain" description="PAC" evidence="18">
    <location>
        <begin position="604"/>
        <end position="658"/>
    </location>
</feature>
<keyword evidence="7" id="KW-0547">Nucleotide-binding</keyword>
<feature type="domain" description="PAS" evidence="17">
    <location>
        <begin position="1050"/>
        <end position="1120"/>
    </location>
</feature>
<evidence type="ECO:0000256" key="11">
    <source>
        <dbReference type="ARBA" id="ARBA00023136"/>
    </source>
</evidence>
<keyword evidence="5 13" id="KW-0597">Phosphoprotein</keyword>
<dbReference type="InterPro" id="IPR003661">
    <property type="entry name" value="HisK_dim/P_dom"/>
</dbReference>
<dbReference type="InterPro" id="IPR036641">
    <property type="entry name" value="HPT_dom_sf"/>
</dbReference>